<protein>
    <submittedName>
        <fullName evidence="1">Uncharacterized protein</fullName>
    </submittedName>
</protein>
<organism evidence="1">
    <name type="scientific">Pelagomonas calceolata</name>
    <dbReference type="NCBI Taxonomy" id="35677"/>
    <lineage>
        <taxon>Eukaryota</taxon>
        <taxon>Sar</taxon>
        <taxon>Stramenopiles</taxon>
        <taxon>Ochrophyta</taxon>
        <taxon>Pelagophyceae</taxon>
        <taxon>Pelagomonadales</taxon>
        <taxon>Pelagomonadaceae</taxon>
        <taxon>Pelagomonas</taxon>
    </lineage>
</organism>
<dbReference type="AlphaFoldDB" id="A0A7S4EBQ3"/>
<evidence type="ECO:0000313" key="1">
    <source>
        <dbReference type="EMBL" id="CAE0702109.1"/>
    </source>
</evidence>
<proteinExistence type="predicted"/>
<reference evidence="1" key="1">
    <citation type="submission" date="2021-01" db="EMBL/GenBank/DDBJ databases">
        <authorList>
            <person name="Corre E."/>
            <person name="Pelletier E."/>
            <person name="Niang G."/>
            <person name="Scheremetjew M."/>
            <person name="Finn R."/>
            <person name="Kale V."/>
            <person name="Holt S."/>
            <person name="Cochrane G."/>
            <person name="Meng A."/>
            <person name="Brown T."/>
            <person name="Cohen L."/>
        </authorList>
    </citation>
    <scope>NUCLEOTIDE SEQUENCE</scope>
    <source>
        <strain evidence="1">CCMP1756</strain>
    </source>
</reference>
<name>A0A7S4EBQ3_9STRA</name>
<sequence>MSEDAPLLTASSRRRGGAVLAAVVLALAGGLAFAVANRSDTTTSLSDVTAVHGDAYAQALPASTSQDVTKAKGTSTKYRPEQIFSLSQHAVEPPGDKMMQLNSGLHGKVGSIEKWCGAASRRTIVASAARRRGDAPPAQASHRHRSFGRRVPPLLRVLYHSRRDLWHPVRCTRRSSSVLQEDVSSLRDKFT</sequence>
<dbReference type="EMBL" id="HBIW01020406">
    <property type="protein sequence ID" value="CAE0702109.1"/>
    <property type="molecule type" value="Transcribed_RNA"/>
</dbReference>
<accession>A0A7S4EBQ3</accession>
<gene>
    <name evidence="1" type="ORF">PCAL00307_LOCUS17554</name>
</gene>